<name>A0A919B4H5_9ACTN</name>
<comment type="caution">
    <text evidence="1">The sequence shown here is derived from an EMBL/GenBank/DDBJ whole genome shotgun (WGS) entry which is preliminary data.</text>
</comment>
<accession>A0A919B4H5</accession>
<protein>
    <submittedName>
        <fullName evidence="1">Uncharacterized protein</fullName>
    </submittedName>
</protein>
<proteinExistence type="predicted"/>
<organism evidence="1 2">
    <name type="scientific">Streptomyces mashuensis</name>
    <dbReference type="NCBI Taxonomy" id="33904"/>
    <lineage>
        <taxon>Bacteria</taxon>
        <taxon>Bacillati</taxon>
        <taxon>Actinomycetota</taxon>
        <taxon>Actinomycetes</taxon>
        <taxon>Kitasatosporales</taxon>
        <taxon>Streptomycetaceae</taxon>
        <taxon>Streptomyces</taxon>
    </lineage>
</organism>
<dbReference type="RefSeq" id="WP_190130945.1">
    <property type="nucleotide sequence ID" value="NZ_BNBD01000008.1"/>
</dbReference>
<evidence type="ECO:0000313" key="1">
    <source>
        <dbReference type="EMBL" id="GHF54087.1"/>
    </source>
</evidence>
<evidence type="ECO:0000313" key="2">
    <source>
        <dbReference type="Proteomes" id="UP000638313"/>
    </source>
</evidence>
<dbReference type="Proteomes" id="UP000638313">
    <property type="component" value="Unassembled WGS sequence"/>
</dbReference>
<reference evidence="1" key="2">
    <citation type="submission" date="2020-09" db="EMBL/GenBank/DDBJ databases">
        <authorList>
            <person name="Sun Q."/>
            <person name="Ohkuma M."/>
        </authorList>
    </citation>
    <scope>NUCLEOTIDE SEQUENCE</scope>
    <source>
        <strain evidence="1">JCM 4059</strain>
    </source>
</reference>
<dbReference type="EMBL" id="BNBD01000008">
    <property type="protein sequence ID" value="GHF54087.1"/>
    <property type="molecule type" value="Genomic_DNA"/>
</dbReference>
<dbReference type="AlphaFoldDB" id="A0A919B4H5"/>
<sequence>MLRSNDNAAHLERSRAGAFTPGSDNFILGEVVGSLARTGNMPRRVSARGARNPIWRFHRVLGNTSAAATWQRLFLSLRRHVLTRRCP</sequence>
<gene>
    <name evidence="1" type="ORF">GCM10010218_39150</name>
</gene>
<keyword evidence="2" id="KW-1185">Reference proteome</keyword>
<reference evidence="1" key="1">
    <citation type="journal article" date="2014" name="Int. J. Syst. Evol. Microbiol.">
        <title>Complete genome sequence of Corynebacterium casei LMG S-19264T (=DSM 44701T), isolated from a smear-ripened cheese.</title>
        <authorList>
            <consortium name="US DOE Joint Genome Institute (JGI-PGF)"/>
            <person name="Walter F."/>
            <person name="Albersmeier A."/>
            <person name="Kalinowski J."/>
            <person name="Ruckert C."/>
        </authorList>
    </citation>
    <scope>NUCLEOTIDE SEQUENCE</scope>
    <source>
        <strain evidence="1">JCM 4059</strain>
    </source>
</reference>